<dbReference type="InterPro" id="IPR000801">
    <property type="entry name" value="Esterase-like"/>
</dbReference>
<dbReference type="RefSeq" id="WP_100493224.1">
    <property type="nucleotide sequence ID" value="NZ_PEBJ01000001.1"/>
</dbReference>
<keyword evidence="1" id="KW-1133">Transmembrane helix</keyword>
<dbReference type="PANTHER" id="PTHR48098">
    <property type="entry name" value="ENTEROCHELIN ESTERASE-RELATED"/>
    <property type="match status" value="1"/>
</dbReference>
<dbReference type="Gene3D" id="3.40.50.1820">
    <property type="entry name" value="alpha/beta hydrolase"/>
    <property type="match status" value="1"/>
</dbReference>
<dbReference type="OrthoDB" id="3723842at2"/>
<comment type="caution">
    <text evidence="2">The sequence shown here is derived from an EMBL/GenBank/DDBJ whole genome shotgun (WGS) entry which is preliminary data.</text>
</comment>
<protein>
    <submittedName>
        <fullName evidence="2">Esterase</fullName>
    </submittedName>
</protein>
<dbReference type="Pfam" id="PF00756">
    <property type="entry name" value="Esterase"/>
    <property type="match status" value="1"/>
</dbReference>
<dbReference type="GO" id="GO:0016747">
    <property type="term" value="F:acyltransferase activity, transferring groups other than amino-acyl groups"/>
    <property type="evidence" value="ECO:0007669"/>
    <property type="project" value="TreeGrafter"/>
</dbReference>
<accession>A0A2M9HLB9</accession>
<proteinExistence type="predicted"/>
<organism evidence="2 3">
    <name type="scientific">Bifidobacterium felsineum</name>
    <dbReference type="NCBI Taxonomy" id="2045440"/>
    <lineage>
        <taxon>Bacteria</taxon>
        <taxon>Bacillati</taxon>
        <taxon>Actinomycetota</taxon>
        <taxon>Actinomycetes</taxon>
        <taxon>Bifidobacteriales</taxon>
        <taxon>Bifidobacteriaceae</taxon>
        <taxon>Bifidobacterium</taxon>
    </lineage>
</organism>
<feature type="transmembrane region" description="Helical" evidence="1">
    <location>
        <begin position="81"/>
        <end position="103"/>
    </location>
</feature>
<gene>
    <name evidence="2" type="ORF">CSQ86_00545</name>
</gene>
<dbReference type="InterPro" id="IPR029058">
    <property type="entry name" value="AB_hydrolase_fold"/>
</dbReference>
<keyword evidence="1" id="KW-0472">Membrane</keyword>
<dbReference type="PANTHER" id="PTHR48098:SF1">
    <property type="entry name" value="DIACYLGLYCEROL ACYLTRANSFERASE_MYCOLYLTRANSFERASE AG85A"/>
    <property type="match status" value="1"/>
</dbReference>
<dbReference type="AlphaFoldDB" id="A0A2M9HLB9"/>
<dbReference type="SUPFAM" id="SSF53474">
    <property type="entry name" value="alpha/beta-Hydrolases"/>
    <property type="match status" value="1"/>
</dbReference>
<evidence type="ECO:0000256" key="1">
    <source>
        <dbReference type="SAM" id="Phobius"/>
    </source>
</evidence>
<reference evidence="3" key="1">
    <citation type="submission" date="2017-10" db="EMBL/GenBank/DDBJ databases">
        <title>Draft genome sequences of strains TRE 1, TRE 9, TRE H and TRI 7, isolated from tamarins, belonging to four potential novel Bifidobacterium species.</title>
        <authorList>
            <person name="Mattarelli P."/>
            <person name="Modesto M."/>
            <person name="Puglisi E."/>
            <person name="Morelli L."/>
            <person name="Bonetti A."/>
            <person name="Spezio C."/>
            <person name="Sandri C."/>
        </authorList>
    </citation>
    <scope>NUCLEOTIDE SEQUENCE [LARGE SCALE GENOMIC DNA]</scope>
    <source>
        <strain evidence="3">TREH</strain>
    </source>
</reference>
<dbReference type="Proteomes" id="UP000229239">
    <property type="component" value="Unassembled WGS sequence"/>
</dbReference>
<sequence>MTNSHVLRTLMDISLVRGPLPWTIWTLTAIVSVALLVMMVMTLLRPHGRDTVAPLTSASASGDSRQNWPGSGVQGSAHMPALPVAVVAAVGTGIVGLVVAWLISDVIMVFGVSFGWAVIFTIAAGFAGMGFAIAATVRTHHVQRVLAALLIPLALLSSALHVDGIYGEYQTVGSLVGYSPYESINDVTLHKPTMTVAQWRKAAAAGTLPADVPTHGKVLTVDIPNTKSQFAARRTMVYLPPAALAKRTPSLPGMELLAGQPGSPGRLMAAGGIAAMMDSYAASHHGLAPVVVVPDQNGADAHNSLCADTTQGKAETYLTQDVVDWAKQHLPVAKDAAMWAIGGFSQGGTCTTQLAPRHPELYGAMLPVDGELKPTSGSVENMVRTYFGGNRAAYDAQVPVNAIAATGSSSQALFAGAGEQDTEAIKNMDTIADAAYKAGMEVTTVMIHGTGHDWHAVQAVWRPGLAWFGQRTGLGDMTKAVKDYPQVDVQRQEAQQ</sequence>
<evidence type="ECO:0000313" key="3">
    <source>
        <dbReference type="Proteomes" id="UP000229239"/>
    </source>
</evidence>
<keyword evidence="3" id="KW-1185">Reference proteome</keyword>
<dbReference type="InterPro" id="IPR050583">
    <property type="entry name" value="Mycobacterial_A85_antigen"/>
</dbReference>
<dbReference type="EMBL" id="PEBJ01000001">
    <property type="protein sequence ID" value="PJM77615.1"/>
    <property type="molecule type" value="Genomic_DNA"/>
</dbReference>
<keyword evidence="1" id="KW-0812">Transmembrane</keyword>
<evidence type="ECO:0000313" key="2">
    <source>
        <dbReference type="EMBL" id="PJM77615.1"/>
    </source>
</evidence>
<feature type="transmembrane region" description="Helical" evidence="1">
    <location>
        <begin position="109"/>
        <end position="133"/>
    </location>
</feature>
<feature type="transmembrane region" description="Helical" evidence="1">
    <location>
        <begin position="20"/>
        <end position="44"/>
    </location>
</feature>
<name>A0A2M9HLB9_9BIFI</name>